<proteinExistence type="predicted"/>
<evidence type="ECO:0000256" key="2">
    <source>
        <dbReference type="ARBA" id="ARBA00022692"/>
    </source>
</evidence>
<evidence type="ECO:0000313" key="7">
    <source>
        <dbReference type="Proteomes" id="UP001172721"/>
    </source>
</evidence>
<dbReference type="EMBL" id="JAUHTR010000007">
    <property type="protein sequence ID" value="MDN4525730.1"/>
    <property type="molecule type" value="Genomic_DNA"/>
</dbReference>
<feature type="transmembrane region" description="Helical" evidence="5">
    <location>
        <begin position="207"/>
        <end position="227"/>
    </location>
</feature>
<dbReference type="Pfam" id="PF04172">
    <property type="entry name" value="LrgB"/>
    <property type="match status" value="1"/>
</dbReference>
<feature type="transmembrane region" description="Helical" evidence="5">
    <location>
        <begin position="6"/>
        <end position="22"/>
    </location>
</feature>
<reference evidence="6" key="1">
    <citation type="submission" date="2023-07" db="EMBL/GenBank/DDBJ databases">
        <title>Fictibacillus sp. isolated from freshwater pond.</title>
        <authorList>
            <person name="Kirdat K."/>
            <person name="Bhat A."/>
            <person name="Mourya A."/>
            <person name="Yadav A."/>
        </authorList>
    </citation>
    <scope>NUCLEOTIDE SEQUENCE</scope>
    <source>
        <strain evidence="6">NE201</strain>
    </source>
</reference>
<keyword evidence="4 5" id="KW-0472">Membrane</keyword>
<organism evidence="6 7">
    <name type="scientific">Fictibacillus fluitans</name>
    <dbReference type="NCBI Taxonomy" id="3058422"/>
    <lineage>
        <taxon>Bacteria</taxon>
        <taxon>Bacillati</taxon>
        <taxon>Bacillota</taxon>
        <taxon>Bacilli</taxon>
        <taxon>Bacillales</taxon>
        <taxon>Fictibacillaceae</taxon>
        <taxon>Fictibacillus</taxon>
    </lineage>
</organism>
<sequence>MNLLLIPASIAVTYFVYWLNIKCYNRWKLVILTPILISPIVLILLLNATNTSFPAYYKGAKWLGYMLGPATIAFAVPLYKQFDVVKKNFVEILCSLTIGSAVAIVSSFLYAVWMHLGSQLSNSLVPRSITTPVAMGISKVIGGIPTLTAVFIIITSVVGGLLGTFLIQLLRIKEPSAKGLMLGMSALGAGIAKAFEMGELEGTFASLAMITAAIISIILASTIFPLLQGDLLL</sequence>
<evidence type="ECO:0000256" key="3">
    <source>
        <dbReference type="ARBA" id="ARBA00022989"/>
    </source>
</evidence>
<gene>
    <name evidence="6" type="ORF">QYB97_14690</name>
</gene>
<dbReference type="PANTHER" id="PTHR30249:SF3">
    <property type="entry name" value="MUREIN HYDROLASE EXPORT REGULATOR"/>
    <property type="match status" value="1"/>
</dbReference>
<feature type="transmembrane region" description="Helical" evidence="5">
    <location>
        <begin position="62"/>
        <end position="80"/>
    </location>
</feature>
<feature type="transmembrane region" description="Helical" evidence="5">
    <location>
        <begin position="29"/>
        <end position="50"/>
    </location>
</feature>
<evidence type="ECO:0000256" key="5">
    <source>
        <dbReference type="SAM" id="Phobius"/>
    </source>
</evidence>
<evidence type="ECO:0000313" key="6">
    <source>
        <dbReference type="EMBL" id="MDN4525730.1"/>
    </source>
</evidence>
<keyword evidence="7" id="KW-1185">Reference proteome</keyword>
<dbReference type="Proteomes" id="UP001172721">
    <property type="component" value="Unassembled WGS sequence"/>
</dbReference>
<comment type="caution">
    <text evidence="6">The sequence shown here is derived from an EMBL/GenBank/DDBJ whole genome shotgun (WGS) entry which is preliminary data.</text>
</comment>
<evidence type="ECO:0000256" key="1">
    <source>
        <dbReference type="ARBA" id="ARBA00004141"/>
    </source>
</evidence>
<keyword evidence="3 5" id="KW-1133">Transmembrane helix</keyword>
<accession>A0ABT8HY74</accession>
<comment type="subcellular location">
    <subcellularLocation>
        <location evidence="1">Membrane</location>
        <topology evidence="1">Multi-pass membrane protein</topology>
    </subcellularLocation>
</comment>
<dbReference type="RefSeq" id="WP_301166753.1">
    <property type="nucleotide sequence ID" value="NZ_JAUHTR010000007.1"/>
</dbReference>
<dbReference type="InterPro" id="IPR007300">
    <property type="entry name" value="CidB/LrgB"/>
</dbReference>
<dbReference type="PANTHER" id="PTHR30249">
    <property type="entry name" value="PUTATIVE SEROTONIN TRANSPORTER"/>
    <property type="match status" value="1"/>
</dbReference>
<feature type="transmembrane region" description="Helical" evidence="5">
    <location>
        <begin position="144"/>
        <end position="167"/>
    </location>
</feature>
<keyword evidence="2 5" id="KW-0812">Transmembrane</keyword>
<protein>
    <submittedName>
        <fullName evidence="6">LrgB family protein</fullName>
    </submittedName>
</protein>
<name>A0ABT8HY74_9BACL</name>
<feature type="transmembrane region" description="Helical" evidence="5">
    <location>
        <begin position="92"/>
        <end position="113"/>
    </location>
</feature>
<evidence type="ECO:0000256" key="4">
    <source>
        <dbReference type="ARBA" id="ARBA00023136"/>
    </source>
</evidence>